<dbReference type="GO" id="GO:0030145">
    <property type="term" value="F:manganese ion binding"/>
    <property type="evidence" value="ECO:0007669"/>
    <property type="project" value="InterPro"/>
</dbReference>
<dbReference type="Pfam" id="PF05195">
    <property type="entry name" value="AMP_N"/>
    <property type="match status" value="1"/>
</dbReference>
<keyword evidence="2" id="KW-0479">Metal-binding</keyword>
<gene>
    <name evidence="7" type="ORF">WN51_12238</name>
</gene>
<dbReference type="OrthoDB" id="10261878at2759"/>
<keyword evidence="4" id="KW-0224">Dipeptidase</keyword>
<dbReference type="Gene3D" id="3.40.350.10">
    <property type="entry name" value="Creatinase/prolidase N-terminal domain"/>
    <property type="match status" value="1"/>
</dbReference>
<keyword evidence="1" id="KW-0645">Protease</keyword>
<organism evidence="7 8">
    <name type="scientific">Melipona quadrifasciata</name>
    <dbReference type="NCBI Taxonomy" id="166423"/>
    <lineage>
        <taxon>Eukaryota</taxon>
        <taxon>Metazoa</taxon>
        <taxon>Ecdysozoa</taxon>
        <taxon>Arthropoda</taxon>
        <taxon>Hexapoda</taxon>
        <taxon>Insecta</taxon>
        <taxon>Pterygota</taxon>
        <taxon>Neoptera</taxon>
        <taxon>Endopterygota</taxon>
        <taxon>Hymenoptera</taxon>
        <taxon>Apocrita</taxon>
        <taxon>Aculeata</taxon>
        <taxon>Apoidea</taxon>
        <taxon>Anthophila</taxon>
        <taxon>Apidae</taxon>
        <taxon>Melipona</taxon>
    </lineage>
</organism>
<reference evidence="7 8" key="1">
    <citation type="submission" date="2015-07" db="EMBL/GenBank/DDBJ databases">
        <title>The genome of Melipona quadrifasciata.</title>
        <authorList>
            <person name="Pan H."/>
            <person name="Kapheim K."/>
        </authorList>
    </citation>
    <scope>NUCLEOTIDE SEQUENCE [LARGE SCALE GENOMIC DNA]</scope>
    <source>
        <strain evidence="7">0111107301</strain>
        <tissue evidence="7">Whole body</tissue>
    </source>
</reference>
<evidence type="ECO:0000313" key="8">
    <source>
        <dbReference type="Proteomes" id="UP000053105"/>
    </source>
</evidence>
<evidence type="ECO:0000313" key="7">
    <source>
        <dbReference type="EMBL" id="KOX75494.1"/>
    </source>
</evidence>
<dbReference type="AlphaFoldDB" id="A0A0N0U5L6"/>
<evidence type="ECO:0000256" key="4">
    <source>
        <dbReference type="ARBA" id="ARBA00022997"/>
    </source>
</evidence>
<dbReference type="InterPro" id="IPR052433">
    <property type="entry name" value="X-Pro_dipept-like"/>
</dbReference>
<dbReference type="GO" id="GO:0070006">
    <property type="term" value="F:metalloaminopeptidase activity"/>
    <property type="evidence" value="ECO:0007669"/>
    <property type="project" value="InterPro"/>
</dbReference>
<evidence type="ECO:0000259" key="6">
    <source>
        <dbReference type="SMART" id="SM01011"/>
    </source>
</evidence>
<evidence type="ECO:0000256" key="2">
    <source>
        <dbReference type="ARBA" id="ARBA00022723"/>
    </source>
</evidence>
<name>A0A0N0U5L6_9HYME</name>
<evidence type="ECO:0000256" key="3">
    <source>
        <dbReference type="ARBA" id="ARBA00022801"/>
    </source>
</evidence>
<dbReference type="GO" id="GO:0016805">
    <property type="term" value="F:dipeptidase activity"/>
    <property type="evidence" value="ECO:0007669"/>
    <property type="project" value="UniProtKB-KW"/>
</dbReference>
<dbReference type="Proteomes" id="UP000053105">
    <property type="component" value="Unassembled WGS sequence"/>
</dbReference>
<dbReference type="InterPro" id="IPR007865">
    <property type="entry name" value="Aminopep_P_N"/>
</dbReference>
<keyword evidence="8" id="KW-1185">Reference proteome</keyword>
<dbReference type="GO" id="GO:0006508">
    <property type="term" value="P:proteolysis"/>
    <property type="evidence" value="ECO:0007669"/>
    <property type="project" value="UniProtKB-KW"/>
</dbReference>
<evidence type="ECO:0000256" key="5">
    <source>
        <dbReference type="ARBA" id="ARBA00023049"/>
    </source>
</evidence>
<dbReference type="SMART" id="SM01011">
    <property type="entry name" value="AMP_N"/>
    <property type="match status" value="1"/>
</dbReference>
<feature type="domain" description="Aminopeptidase P N-terminal" evidence="6">
    <location>
        <begin position="18"/>
        <end position="155"/>
    </location>
</feature>
<accession>A0A0N0U5L6</accession>
<sequence length="158" mass="18351">FRNGLESCFQRGDHTLKVPMSLFQNNRKRLVTRIKSNTKIPATGTFIILEGGVEIPFNDTDIFWPFRQESFFQWCFGVEEPGCYGALDLTTGKSILFVPRLPPEYAIWEGKLHSLEDFRKRYVVDETYYTDEIAKVLKSKQADLLLTLVCNLIFKLIF</sequence>
<proteinExistence type="predicted"/>
<keyword evidence="5" id="KW-0482">Metalloprotease</keyword>
<dbReference type="PANTHER" id="PTHR48480:SF2">
    <property type="entry name" value="PEPTIDASE D"/>
    <property type="match status" value="1"/>
</dbReference>
<protein>
    <submittedName>
        <fullName evidence="7">Xaa-Pro dipeptidase</fullName>
    </submittedName>
</protein>
<keyword evidence="3" id="KW-0378">Hydrolase</keyword>
<dbReference type="STRING" id="166423.A0A0N0U5L6"/>
<dbReference type="PANTHER" id="PTHR48480">
    <property type="match status" value="1"/>
</dbReference>
<evidence type="ECO:0000256" key="1">
    <source>
        <dbReference type="ARBA" id="ARBA00022670"/>
    </source>
</evidence>
<dbReference type="InterPro" id="IPR029149">
    <property type="entry name" value="Creatin/AminoP/Spt16_N"/>
</dbReference>
<feature type="non-terminal residue" evidence="7">
    <location>
        <position position="1"/>
    </location>
</feature>
<dbReference type="SUPFAM" id="SSF53092">
    <property type="entry name" value="Creatinase/prolidase N-terminal domain"/>
    <property type="match status" value="1"/>
</dbReference>
<dbReference type="EMBL" id="KQ435762">
    <property type="protein sequence ID" value="KOX75494.1"/>
    <property type="molecule type" value="Genomic_DNA"/>
</dbReference>